<dbReference type="KEGG" id="lac:LBA1609"/>
<feature type="domain" description="Mub B2-like" evidence="4">
    <location>
        <begin position="295"/>
        <end position="393"/>
    </location>
</feature>
<dbReference type="Gene3D" id="3.10.20.470">
    <property type="match status" value="3"/>
</dbReference>
<keyword evidence="6" id="KW-1185">Reference proteome</keyword>
<feature type="domain" description="Mucin binding" evidence="3">
    <location>
        <begin position="202"/>
        <end position="280"/>
    </location>
</feature>
<feature type="region of interest" description="Disordered" evidence="1">
    <location>
        <begin position="474"/>
        <end position="507"/>
    </location>
</feature>
<feature type="transmembrane region" description="Helical" evidence="2">
    <location>
        <begin position="619"/>
        <end position="638"/>
    </location>
</feature>
<evidence type="ECO:0000259" key="3">
    <source>
        <dbReference type="Pfam" id="PF17965"/>
    </source>
</evidence>
<gene>
    <name evidence="5" type="ordered locus">LBA1609</name>
</gene>
<dbReference type="InterPro" id="IPR041558">
    <property type="entry name" value="MucBP_2"/>
</dbReference>
<evidence type="ECO:0000313" key="5">
    <source>
        <dbReference type="EMBL" id="AAV43424.1"/>
    </source>
</evidence>
<feature type="domain" description="Mucin binding" evidence="3">
    <location>
        <begin position="514"/>
        <end position="592"/>
    </location>
</feature>
<organism evidence="6">
    <name type="scientific">Lactobacillus acidophilus (strain ATCC 700396 / NCK56 / N2 / NCFM)</name>
    <dbReference type="NCBI Taxonomy" id="272621"/>
    <lineage>
        <taxon>Bacteria</taxon>
        <taxon>Bacillati</taxon>
        <taxon>Bacillota</taxon>
        <taxon>Bacilli</taxon>
        <taxon>Lactobacillales</taxon>
        <taxon>Lactobacillaceae</taxon>
        <taxon>Lactobacillus</taxon>
    </lineage>
</organism>
<dbReference type="GeneID" id="93289327"/>
<keyword evidence="2" id="KW-0472">Membrane</keyword>
<dbReference type="AlphaFoldDB" id="Q5FIQ0"/>
<dbReference type="Proteomes" id="UP000006381">
    <property type="component" value="Chromosome"/>
</dbReference>
<feature type="domain" description="Mub B2-like" evidence="4">
    <location>
        <begin position="98"/>
        <end position="194"/>
    </location>
</feature>
<dbReference type="EMBL" id="CP000033">
    <property type="protein sequence ID" value="AAV43424.1"/>
    <property type="molecule type" value="Genomic_DNA"/>
</dbReference>
<evidence type="ECO:0000256" key="2">
    <source>
        <dbReference type="SAM" id="Phobius"/>
    </source>
</evidence>
<feature type="domain" description="Mucin binding" evidence="3">
    <location>
        <begin position="9"/>
        <end position="83"/>
    </location>
</feature>
<dbReference type="PATRIC" id="fig|272621.13.peg.1529"/>
<dbReference type="Pfam" id="PF17965">
    <property type="entry name" value="MucBP_2"/>
    <property type="match status" value="3"/>
</dbReference>
<keyword evidence="2" id="KW-1133">Transmembrane helix</keyword>
<evidence type="ECO:0000256" key="1">
    <source>
        <dbReference type="SAM" id="MobiDB-lite"/>
    </source>
</evidence>
<dbReference type="OrthoDB" id="2206015at2"/>
<keyword evidence="2" id="KW-0812">Transmembrane</keyword>
<protein>
    <submittedName>
        <fullName evidence="5">Putative mucus binding protein</fullName>
    </submittedName>
</protein>
<dbReference type="STRING" id="272621.LBA1609"/>
<dbReference type="Gene3D" id="2.60.40.4300">
    <property type="match status" value="2"/>
</dbReference>
<sequence length="643" mass="71087">MSLFGKKKKAIVNYIDLDNDKNNIATSGELLGNVGEEIGYSSSDQIDALKKQGYVLVNNSFDPSDKPTFSNEDVQTYTISFKHDVEAVDKPNSDFGISESDLQKVGTQTVHYEGAATRTPKDNVSQVVFKRSVVYDKILKKIISTSTWMPEKQSFLLIATPEVSGYTTVQTTVGGETVTPEDCDRNYVVEYDINHQPSVADQKVAVKYVDQDLENKEITEDILTGMPNSLVDYDPKATIERLESDEGYALVNNGYNPAGEVQFYSNNDDYVPVFVMTMKHTIGQVDSEHPDSKVNKNEYDKDVAFTINYEGADAATPVNNVQRSHWSRSLTVDRVTGEILPGGKYTTDWKVDREKYDDVDVPVVDGYHTDVKMIKGAEVTRENIIRTVNYVANGHIIPVDSDGKEIVGAPHPVFQTDPNDPTQVITDEPVPKIDGYKCNLATITPYNPAKDMEVKYKAEDSDVLVISVGDKKPKSETKAVSVEKPVVKPDPKPENTNSVTQPAVTQDQNHDHDQVAIINFIDLDHDGKQLTSSGPLTGKPGESINDLYSTELPLKAIERAGYHVVFNGFDDNGTIQRFDNNDLMTQVFTIGLRKISDEQQTSIGLDALKKLDLHNNEDVAAIAFGVASTIISLIGLIGNKNDK</sequence>
<feature type="compositionally biased region" description="Polar residues" evidence="1">
    <location>
        <begin position="494"/>
        <end position="507"/>
    </location>
</feature>
<proteinExistence type="predicted"/>
<dbReference type="eggNOG" id="COG3266">
    <property type="taxonomic scope" value="Bacteria"/>
</dbReference>
<dbReference type="BioCyc" id="LACI272621:G1G49-1572-MONOMER"/>
<name>Q5FIQ0_LACAC</name>
<accession>Q5FIQ0</accession>
<dbReference type="HOGENOM" id="CLU_021627_0_0_9"/>
<dbReference type="InterPro" id="IPR041495">
    <property type="entry name" value="Mub_B2"/>
</dbReference>
<dbReference type="Pfam" id="PF17966">
    <property type="entry name" value="Muc_B2"/>
    <property type="match status" value="2"/>
</dbReference>
<dbReference type="RefSeq" id="WP_003548485.1">
    <property type="nucleotide sequence ID" value="NC_006814.3"/>
</dbReference>
<evidence type="ECO:0000313" key="6">
    <source>
        <dbReference type="Proteomes" id="UP000006381"/>
    </source>
</evidence>
<evidence type="ECO:0000259" key="4">
    <source>
        <dbReference type="Pfam" id="PF17966"/>
    </source>
</evidence>
<reference evidence="5 6" key="1">
    <citation type="journal article" date="2005" name="Proc. Natl. Acad. Sci. U.S.A.">
        <title>Complete genome sequence of the probiotic lactic acid bacterium Lactobacillus acidophilus NCFM.</title>
        <authorList>
            <person name="Altermann E."/>
            <person name="Russell W.M."/>
            <person name="Azcarate-Peril M.A."/>
            <person name="Barrangou R."/>
            <person name="Buck B.L."/>
            <person name="McAuliffe O."/>
            <person name="Souther N."/>
            <person name="Dobson A."/>
            <person name="Duong T."/>
            <person name="Callanan M."/>
            <person name="Lick S."/>
            <person name="Hamrick A."/>
            <person name="Cano R."/>
            <person name="Klaenhammer T.R."/>
        </authorList>
    </citation>
    <scope>NUCLEOTIDE SEQUENCE [LARGE SCALE GENOMIC DNA]</scope>
    <source>
        <strain evidence="6">ATCC 700396 / NCK56 / N2 / NCFM</strain>
    </source>
</reference>